<accession>A0AAE1DS95</accession>
<dbReference type="EMBL" id="JAWDGP010002657">
    <property type="protein sequence ID" value="KAK3781156.1"/>
    <property type="molecule type" value="Genomic_DNA"/>
</dbReference>
<keyword evidence="3" id="KW-1185">Reference proteome</keyword>
<protein>
    <submittedName>
        <fullName evidence="2">Uncharacterized protein</fullName>
    </submittedName>
</protein>
<name>A0AAE1DS95_9GAST</name>
<reference evidence="2" key="1">
    <citation type="journal article" date="2023" name="G3 (Bethesda)">
        <title>A reference genome for the long-term kleptoplast-retaining sea slug Elysia crispata morphotype clarki.</title>
        <authorList>
            <person name="Eastman K.E."/>
            <person name="Pendleton A.L."/>
            <person name="Shaikh M.A."/>
            <person name="Suttiyut T."/>
            <person name="Ogas R."/>
            <person name="Tomko P."/>
            <person name="Gavelis G."/>
            <person name="Widhalm J.R."/>
            <person name="Wisecaver J.H."/>
        </authorList>
    </citation>
    <scope>NUCLEOTIDE SEQUENCE</scope>
    <source>
        <strain evidence="2">ECLA1</strain>
    </source>
</reference>
<sequence length="69" mass="7393">MALGGPASRFSPEFDTASETGPGYFILVWPGIGRPDMVKRSGAKSAVKVFINELNILIMEPELHASSVT</sequence>
<evidence type="ECO:0000313" key="2">
    <source>
        <dbReference type="EMBL" id="KAK3781156.1"/>
    </source>
</evidence>
<organism evidence="2 3">
    <name type="scientific">Elysia crispata</name>
    <name type="common">lettuce slug</name>
    <dbReference type="NCBI Taxonomy" id="231223"/>
    <lineage>
        <taxon>Eukaryota</taxon>
        <taxon>Metazoa</taxon>
        <taxon>Spiralia</taxon>
        <taxon>Lophotrochozoa</taxon>
        <taxon>Mollusca</taxon>
        <taxon>Gastropoda</taxon>
        <taxon>Heterobranchia</taxon>
        <taxon>Euthyneura</taxon>
        <taxon>Panpulmonata</taxon>
        <taxon>Sacoglossa</taxon>
        <taxon>Placobranchoidea</taxon>
        <taxon>Plakobranchidae</taxon>
        <taxon>Elysia</taxon>
    </lineage>
</organism>
<dbReference type="Proteomes" id="UP001283361">
    <property type="component" value="Unassembled WGS sequence"/>
</dbReference>
<evidence type="ECO:0000256" key="1">
    <source>
        <dbReference type="SAM" id="MobiDB-lite"/>
    </source>
</evidence>
<comment type="caution">
    <text evidence="2">The sequence shown here is derived from an EMBL/GenBank/DDBJ whole genome shotgun (WGS) entry which is preliminary data.</text>
</comment>
<dbReference type="AlphaFoldDB" id="A0AAE1DS95"/>
<gene>
    <name evidence="2" type="ORF">RRG08_020097</name>
</gene>
<feature type="region of interest" description="Disordered" evidence="1">
    <location>
        <begin position="1"/>
        <end position="20"/>
    </location>
</feature>
<proteinExistence type="predicted"/>
<evidence type="ECO:0000313" key="3">
    <source>
        <dbReference type="Proteomes" id="UP001283361"/>
    </source>
</evidence>